<dbReference type="Proteomes" id="UP001596066">
    <property type="component" value="Unassembled WGS sequence"/>
</dbReference>
<sequence>MTASSLEPCPPAPRTPPLAGSYARLADAFPQLRIHCAPPRSGDGWVAGADLVRGGSALGELIAFDERLGLRLYGREARPDVTAGFCLHRYTWPVALAFTVPWFLERRVPHLPAERVSINRATGELTVRPAGFSCLPDDPAAALPQARVVPDESALRAELLAALAEHMTPVLAAFRPRVRRGPRTLWGMTTDDVVEGLWYVGGLLGEEERVTAELAALLPGSGPAPFTGGADFRAARGPDGTCGRTRISCCLFYTVQPDEACFSCPRQK</sequence>
<evidence type="ECO:0000313" key="3">
    <source>
        <dbReference type="Proteomes" id="UP001596066"/>
    </source>
</evidence>
<keyword evidence="3" id="KW-1185">Reference proteome</keyword>
<name>A0ABW0VD12_9ACTN</name>
<comment type="caution">
    <text evidence="2">The sequence shown here is derived from an EMBL/GenBank/DDBJ whole genome shotgun (WGS) entry which is preliminary data.</text>
</comment>
<dbReference type="Pfam" id="PF11575">
    <property type="entry name" value="FhuF_C"/>
    <property type="match status" value="1"/>
</dbReference>
<dbReference type="InterPro" id="IPR024726">
    <property type="entry name" value="FhuF_C"/>
</dbReference>
<gene>
    <name evidence="2" type="ORF">ACFPZF_20365</name>
</gene>
<accession>A0ABW0VD12</accession>
<organism evidence="2 3">
    <name type="scientific">Kitasatospora cinereorecta</name>
    <dbReference type="NCBI Taxonomy" id="285560"/>
    <lineage>
        <taxon>Bacteria</taxon>
        <taxon>Bacillati</taxon>
        <taxon>Actinomycetota</taxon>
        <taxon>Actinomycetes</taxon>
        <taxon>Kitasatosporales</taxon>
        <taxon>Streptomycetaceae</taxon>
        <taxon>Kitasatospora</taxon>
    </lineage>
</organism>
<evidence type="ECO:0000259" key="1">
    <source>
        <dbReference type="Pfam" id="PF11575"/>
    </source>
</evidence>
<proteinExistence type="predicted"/>
<dbReference type="EMBL" id="JBHSOC010000035">
    <property type="protein sequence ID" value="MFC5643702.1"/>
    <property type="molecule type" value="Genomic_DNA"/>
</dbReference>
<protein>
    <submittedName>
        <fullName evidence="2">(2Fe-2S)-binding protein</fullName>
    </submittedName>
</protein>
<evidence type="ECO:0000313" key="2">
    <source>
        <dbReference type="EMBL" id="MFC5643702.1"/>
    </source>
</evidence>
<reference evidence="3" key="1">
    <citation type="journal article" date="2019" name="Int. J. Syst. Evol. Microbiol.">
        <title>The Global Catalogue of Microorganisms (GCM) 10K type strain sequencing project: providing services to taxonomists for standard genome sequencing and annotation.</title>
        <authorList>
            <consortium name="The Broad Institute Genomics Platform"/>
            <consortium name="The Broad Institute Genome Sequencing Center for Infectious Disease"/>
            <person name="Wu L."/>
            <person name="Ma J."/>
        </authorList>
    </citation>
    <scope>NUCLEOTIDE SEQUENCE [LARGE SCALE GENOMIC DNA]</scope>
    <source>
        <strain evidence="3">CGMCC 4.1622</strain>
    </source>
</reference>
<dbReference type="RefSeq" id="WP_346145196.1">
    <property type="nucleotide sequence ID" value="NZ_BAAAUA010000020.1"/>
</dbReference>
<feature type="domain" description="Ferric siderophore reductase C-terminal" evidence="1">
    <location>
        <begin position="248"/>
        <end position="266"/>
    </location>
</feature>